<dbReference type="Proteomes" id="UP001420932">
    <property type="component" value="Unassembled WGS sequence"/>
</dbReference>
<dbReference type="Gene3D" id="1.25.40.20">
    <property type="entry name" value="Ankyrin repeat-containing domain"/>
    <property type="match status" value="1"/>
</dbReference>
<evidence type="ECO:0000256" key="2">
    <source>
        <dbReference type="ARBA" id="ARBA00023043"/>
    </source>
</evidence>
<dbReference type="SMART" id="SM00248">
    <property type="entry name" value="ANK"/>
    <property type="match status" value="1"/>
</dbReference>
<protein>
    <submittedName>
        <fullName evidence="4">Uncharacterized protein</fullName>
    </submittedName>
</protein>
<keyword evidence="5" id="KW-1185">Reference proteome</keyword>
<organism evidence="4 5">
    <name type="scientific">Stephania yunnanensis</name>
    <dbReference type="NCBI Taxonomy" id="152371"/>
    <lineage>
        <taxon>Eukaryota</taxon>
        <taxon>Viridiplantae</taxon>
        <taxon>Streptophyta</taxon>
        <taxon>Embryophyta</taxon>
        <taxon>Tracheophyta</taxon>
        <taxon>Spermatophyta</taxon>
        <taxon>Magnoliopsida</taxon>
        <taxon>Ranunculales</taxon>
        <taxon>Menispermaceae</taxon>
        <taxon>Menispermoideae</taxon>
        <taxon>Cissampelideae</taxon>
        <taxon>Stephania</taxon>
    </lineage>
</organism>
<evidence type="ECO:0000313" key="4">
    <source>
        <dbReference type="EMBL" id="KAK9099447.1"/>
    </source>
</evidence>
<evidence type="ECO:0000313" key="5">
    <source>
        <dbReference type="Proteomes" id="UP001420932"/>
    </source>
</evidence>
<dbReference type="AlphaFoldDB" id="A0AAP0HVT3"/>
<dbReference type="GO" id="GO:0005886">
    <property type="term" value="C:plasma membrane"/>
    <property type="evidence" value="ECO:0007669"/>
    <property type="project" value="TreeGrafter"/>
</dbReference>
<proteinExistence type="predicted"/>
<evidence type="ECO:0000256" key="3">
    <source>
        <dbReference type="PROSITE-ProRule" id="PRU00023"/>
    </source>
</evidence>
<dbReference type="InterPro" id="IPR002110">
    <property type="entry name" value="Ankyrin_rpt"/>
</dbReference>
<dbReference type="InterPro" id="IPR036770">
    <property type="entry name" value="Ankyrin_rpt-contain_sf"/>
</dbReference>
<name>A0AAP0HVT3_9MAGN</name>
<feature type="repeat" description="ANK" evidence="3">
    <location>
        <begin position="111"/>
        <end position="136"/>
    </location>
</feature>
<dbReference type="SUPFAM" id="SSF48403">
    <property type="entry name" value="Ankyrin repeat"/>
    <property type="match status" value="1"/>
</dbReference>
<comment type="caution">
    <text evidence="4">The sequence shown here is derived from an EMBL/GenBank/DDBJ whole genome shotgun (WGS) entry which is preliminary data.</text>
</comment>
<sequence length="211" mass="22596">MRHRAVALCRSPRCCRRRRCSSSFSASLPLAGVLVLASVVDRVAARPLPHTVAASPAAAAAGRPPAYWCNGGSPALASVATHHGRRCRRATAMVREHVRAAPDVCLSTDSDGRTPLHLAAMKGRVEIMKELFSSSAHGVEVNALNKNGLTALDILLQSTVRDPKDLEISEVLRGGAGGLSVQVEEARLDFHKHIFNMPAGYVLSIIHDDEL</sequence>
<dbReference type="PROSITE" id="PS50297">
    <property type="entry name" value="ANK_REP_REGION"/>
    <property type="match status" value="1"/>
</dbReference>
<keyword evidence="1" id="KW-0677">Repeat</keyword>
<reference evidence="4 5" key="1">
    <citation type="submission" date="2024-01" db="EMBL/GenBank/DDBJ databases">
        <title>Genome assemblies of Stephania.</title>
        <authorList>
            <person name="Yang L."/>
        </authorList>
    </citation>
    <scope>NUCLEOTIDE SEQUENCE [LARGE SCALE GENOMIC DNA]</scope>
    <source>
        <strain evidence="4">YNDBR</strain>
        <tissue evidence="4">Leaf</tissue>
    </source>
</reference>
<dbReference type="Pfam" id="PF13857">
    <property type="entry name" value="Ank_5"/>
    <property type="match status" value="1"/>
</dbReference>
<keyword evidence="2 3" id="KW-0040">ANK repeat</keyword>
<dbReference type="EMBL" id="JBBNAF010000011">
    <property type="protein sequence ID" value="KAK9099447.1"/>
    <property type="molecule type" value="Genomic_DNA"/>
</dbReference>
<dbReference type="PANTHER" id="PTHR24186">
    <property type="entry name" value="PROTEIN PHOSPHATASE 1 REGULATORY SUBUNIT"/>
    <property type="match status" value="1"/>
</dbReference>
<dbReference type="PANTHER" id="PTHR24186:SF38">
    <property type="entry name" value="ANKYRIN REPEAT FAMILY PROTEIN"/>
    <property type="match status" value="1"/>
</dbReference>
<evidence type="ECO:0000256" key="1">
    <source>
        <dbReference type="ARBA" id="ARBA00022737"/>
    </source>
</evidence>
<dbReference type="PROSITE" id="PS50088">
    <property type="entry name" value="ANK_REPEAT"/>
    <property type="match status" value="1"/>
</dbReference>
<accession>A0AAP0HVT3</accession>
<gene>
    <name evidence="4" type="ORF">Syun_026492</name>
</gene>